<dbReference type="Gene3D" id="3.30.420.40">
    <property type="match status" value="1"/>
</dbReference>
<dbReference type="KEGG" id="bapa:BBC0178_001910"/>
<keyword evidence="5" id="KW-0067">ATP-binding</keyword>
<dbReference type="Proteomes" id="UP000189660">
    <property type="component" value="Chromosome"/>
</dbReference>
<keyword evidence="4 7" id="KW-0418">Kinase</keyword>
<feature type="domain" description="Carbohydrate kinase FGGY C-terminal" evidence="6">
    <location>
        <begin position="4"/>
        <end position="56"/>
    </location>
</feature>
<dbReference type="GO" id="GO:0019563">
    <property type="term" value="P:glycerol catabolic process"/>
    <property type="evidence" value="ECO:0007669"/>
    <property type="project" value="TreeGrafter"/>
</dbReference>
<dbReference type="GO" id="GO:0004370">
    <property type="term" value="F:glycerol kinase activity"/>
    <property type="evidence" value="ECO:0007669"/>
    <property type="project" value="UniProtKB-EC"/>
</dbReference>
<name>A0A1U9M8B9_9HYPH</name>
<evidence type="ECO:0000256" key="2">
    <source>
        <dbReference type="ARBA" id="ARBA00022679"/>
    </source>
</evidence>
<dbReference type="EC" id="2.7.1.30" evidence="7"/>
<dbReference type="Pfam" id="PF02782">
    <property type="entry name" value="FGGY_C"/>
    <property type="match status" value="1"/>
</dbReference>
<keyword evidence="3" id="KW-0547">Nucleotide-binding</keyword>
<dbReference type="GO" id="GO:0005829">
    <property type="term" value="C:cytosol"/>
    <property type="evidence" value="ECO:0007669"/>
    <property type="project" value="TreeGrafter"/>
</dbReference>
<reference evidence="7 8" key="1">
    <citation type="submission" date="2016-11" db="EMBL/GenBank/DDBJ databases">
        <title>Comparative genomics of Bartonella apis.</title>
        <authorList>
            <person name="Engel P."/>
        </authorList>
    </citation>
    <scope>NUCLEOTIDE SEQUENCE [LARGE SCALE GENOMIC DNA]</scope>
    <source>
        <strain evidence="7 8">BBC0178</strain>
    </source>
</reference>
<evidence type="ECO:0000256" key="5">
    <source>
        <dbReference type="ARBA" id="ARBA00022840"/>
    </source>
</evidence>
<keyword evidence="8" id="KW-1185">Reference proteome</keyword>
<keyword evidence="2 7" id="KW-0808">Transferase</keyword>
<proteinExistence type="inferred from homology"/>
<dbReference type="InterPro" id="IPR018485">
    <property type="entry name" value="FGGY_C"/>
</dbReference>
<evidence type="ECO:0000313" key="7">
    <source>
        <dbReference type="EMBL" id="AQT41699.1"/>
    </source>
</evidence>
<dbReference type="PANTHER" id="PTHR10196:SF69">
    <property type="entry name" value="GLYCEROL KINASE"/>
    <property type="match status" value="1"/>
</dbReference>
<organism evidence="7 8">
    <name type="scientific">Bartonella apihabitans</name>
    <dbReference type="NCBI Taxonomy" id="2750929"/>
    <lineage>
        <taxon>Bacteria</taxon>
        <taxon>Pseudomonadati</taxon>
        <taxon>Pseudomonadota</taxon>
        <taxon>Alphaproteobacteria</taxon>
        <taxon>Hyphomicrobiales</taxon>
        <taxon>Bartonellaceae</taxon>
        <taxon>Bartonella</taxon>
    </lineage>
</organism>
<dbReference type="SUPFAM" id="SSF53067">
    <property type="entry name" value="Actin-like ATPase domain"/>
    <property type="match status" value="1"/>
</dbReference>
<dbReference type="PANTHER" id="PTHR10196">
    <property type="entry name" value="SUGAR KINASE"/>
    <property type="match status" value="1"/>
</dbReference>
<evidence type="ECO:0000256" key="4">
    <source>
        <dbReference type="ARBA" id="ARBA00022777"/>
    </source>
</evidence>
<evidence type="ECO:0000313" key="8">
    <source>
        <dbReference type="Proteomes" id="UP000189660"/>
    </source>
</evidence>
<evidence type="ECO:0000256" key="3">
    <source>
        <dbReference type="ARBA" id="ARBA00022741"/>
    </source>
</evidence>
<evidence type="ECO:0000256" key="1">
    <source>
        <dbReference type="ARBA" id="ARBA00009156"/>
    </source>
</evidence>
<dbReference type="InterPro" id="IPR043129">
    <property type="entry name" value="ATPase_NBD"/>
</dbReference>
<protein>
    <submittedName>
        <fullName evidence="7">Glycerol kinase</fullName>
        <ecNumber evidence="7">2.7.1.30</ecNumber>
    </submittedName>
</protein>
<sequence length="107" mass="11979">MLADAQTDLKTLRVDGGAVANNFLMQFQSDILQKPVERPQILEVTAFGSAYLAGLAVGYWSSLDELRKVATIERVFKPSKDVAKQEKRYAGWRKAVERACSWDSVVE</sequence>
<dbReference type="EMBL" id="CP015820">
    <property type="protein sequence ID" value="AQT41699.1"/>
    <property type="molecule type" value="Genomic_DNA"/>
</dbReference>
<evidence type="ECO:0000259" key="6">
    <source>
        <dbReference type="Pfam" id="PF02782"/>
    </source>
</evidence>
<accession>A0A1U9M8B9</accession>
<dbReference type="AlphaFoldDB" id="A0A1U9M8B9"/>
<gene>
    <name evidence="7" type="ORF">BBC0178_001910</name>
</gene>
<dbReference type="GO" id="GO:0005524">
    <property type="term" value="F:ATP binding"/>
    <property type="evidence" value="ECO:0007669"/>
    <property type="project" value="UniProtKB-KW"/>
</dbReference>
<comment type="similarity">
    <text evidence="1">Belongs to the FGGY kinase family.</text>
</comment>